<comment type="caution">
    <text evidence="4">The sequence shown here is derived from an EMBL/GenBank/DDBJ whole genome shotgun (WGS) entry which is preliminary data.</text>
</comment>
<feature type="transmembrane region" description="Helical" evidence="2">
    <location>
        <begin position="448"/>
        <end position="471"/>
    </location>
</feature>
<reference evidence="4 5" key="1">
    <citation type="submission" date="2020-07" db="EMBL/GenBank/DDBJ databases">
        <title>Sequencing the genomes of 1000 actinobacteria strains.</title>
        <authorList>
            <person name="Klenk H.-P."/>
        </authorList>
    </citation>
    <scope>NUCLEOTIDE SEQUENCE [LARGE SCALE GENOMIC DNA]</scope>
    <source>
        <strain evidence="4 5">DSM 24723</strain>
    </source>
</reference>
<accession>A0A852X0G4</accession>
<keyword evidence="5" id="KW-1185">Reference proteome</keyword>
<evidence type="ECO:0000256" key="2">
    <source>
        <dbReference type="SAM" id="Phobius"/>
    </source>
</evidence>
<feature type="transmembrane region" description="Helical" evidence="2">
    <location>
        <begin position="552"/>
        <end position="570"/>
    </location>
</feature>
<proteinExistence type="predicted"/>
<feature type="transmembrane region" description="Helical" evidence="2">
    <location>
        <begin position="669"/>
        <end position="692"/>
    </location>
</feature>
<evidence type="ECO:0000256" key="1">
    <source>
        <dbReference type="SAM" id="MobiDB-lite"/>
    </source>
</evidence>
<organism evidence="4 5">
    <name type="scientific">Janibacter alkaliphilus</name>
    <dbReference type="NCBI Taxonomy" id="1069963"/>
    <lineage>
        <taxon>Bacteria</taxon>
        <taxon>Bacillati</taxon>
        <taxon>Actinomycetota</taxon>
        <taxon>Actinomycetes</taxon>
        <taxon>Micrococcales</taxon>
        <taxon>Intrasporangiaceae</taxon>
        <taxon>Janibacter</taxon>
    </lineage>
</organism>
<dbReference type="Proteomes" id="UP000592181">
    <property type="component" value="Unassembled WGS sequence"/>
</dbReference>
<keyword evidence="2" id="KW-0812">Transmembrane</keyword>
<evidence type="ECO:0000313" key="5">
    <source>
        <dbReference type="Proteomes" id="UP000592181"/>
    </source>
</evidence>
<feature type="transmembrane region" description="Helical" evidence="2">
    <location>
        <begin position="346"/>
        <end position="364"/>
    </location>
</feature>
<feature type="transmembrane region" description="Helical" evidence="2">
    <location>
        <begin position="491"/>
        <end position="513"/>
    </location>
</feature>
<evidence type="ECO:0000313" key="4">
    <source>
        <dbReference type="EMBL" id="NYG36802.1"/>
    </source>
</evidence>
<feature type="transmembrane region" description="Helical" evidence="2">
    <location>
        <begin position="577"/>
        <end position="594"/>
    </location>
</feature>
<keyword evidence="2" id="KW-1133">Transmembrane helix</keyword>
<protein>
    <recommendedName>
        <fullName evidence="6">Phosphoglyceromutase</fullName>
    </recommendedName>
</protein>
<keyword evidence="3" id="KW-0732">Signal</keyword>
<keyword evidence="2" id="KW-0472">Membrane</keyword>
<dbReference type="InterPro" id="IPR017850">
    <property type="entry name" value="Alkaline_phosphatase_core_sf"/>
</dbReference>
<dbReference type="Gene3D" id="3.40.720.10">
    <property type="entry name" value="Alkaline Phosphatase, subunit A"/>
    <property type="match status" value="1"/>
</dbReference>
<feature type="chain" id="PRO_5032523731" description="Phosphoglyceromutase" evidence="3">
    <location>
        <begin position="31"/>
        <end position="746"/>
    </location>
</feature>
<feature type="transmembrane region" description="Helical" evidence="2">
    <location>
        <begin position="525"/>
        <end position="546"/>
    </location>
</feature>
<feature type="transmembrane region" description="Helical" evidence="2">
    <location>
        <begin position="376"/>
        <end position="404"/>
    </location>
</feature>
<feature type="region of interest" description="Disordered" evidence="1">
    <location>
        <begin position="725"/>
        <end position="746"/>
    </location>
</feature>
<evidence type="ECO:0000256" key="3">
    <source>
        <dbReference type="SAM" id="SignalP"/>
    </source>
</evidence>
<feature type="transmembrane region" description="Helical" evidence="2">
    <location>
        <begin position="639"/>
        <end position="657"/>
    </location>
</feature>
<feature type="compositionally biased region" description="Low complexity" evidence="1">
    <location>
        <begin position="732"/>
        <end position="746"/>
    </location>
</feature>
<dbReference type="EMBL" id="JACBZX010000001">
    <property type="protein sequence ID" value="NYG36802.1"/>
    <property type="molecule type" value="Genomic_DNA"/>
</dbReference>
<dbReference type="AlphaFoldDB" id="A0A852X0G4"/>
<dbReference type="RefSeq" id="WP_179462252.1">
    <property type="nucleotide sequence ID" value="NZ_JACBZX010000001.1"/>
</dbReference>
<name>A0A852X0G4_9MICO</name>
<feature type="transmembrane region" description="Helical" evidence="2">
    <location>
        <begin position="410"/>
        <end position="436"/>
    </location>
</feature>
<sequence length="746" mass="76297">MRSTAARTGRALLVLLVTGLLVAAGSPASASLAEPPRDVVVIGVPGMSWSDVTRETTPAIWDLADDGAVANLNVRSTYFTSCPVDGWLGLSAGDRAAEPRDVSDRELRADPRALPDCGPLPTLPGPGSDALTAVEVSEADAAAWRGTREEIAANGFDARIGRLGQQVADTGACVHIGGAGSYLGARTEDGLLPELGPMSGQDGGCPVSLLGADPITRPEPGPERLAQVTAADRLVSDTVDGLPEDTLVLVAGLSDDGGTPGLRVLVASGGGIEPGWLASDSTSRTGMAQVADLTYTALQTSGLGAPEGTAGRALTVQPDDAPLRERQQRLVDDDAQLVVGDEVLPTFFRTFGIALAVLVLSLALGWRRAGERGRAILAPVSGVVGLGAMALPAATFLATVVPWWRAGSPGWALTGVVVGIIAALLALTAALVLGLGRLVPGAGGARGRALAAVGSLAAVTAGILALDLLLNEGRMTMLGVLGLHPLDGGRFHGFGNVPFALFATSALLAITALADPLLRTGRRRAVVAVVAVLGLLTVVVDAAPWLGADGGGALALTPAVGYLVLAVAQVRLTWRTALGLVVVTGFAFLGMAWLDWLRPEAQRTHLGRFFQSLLDGEALGIVLRKLETNVDILLGPERTALLVPVGLVLIILVLARPDSRPARPVRPLLALYPALRPGLIAIVVALTAGFLLNDSGTAIPAVAALILVPGLLALAMLSRPAWSRTETTARPAPSAGATTGSDATAR</sequence>
<gene>
    <name evidence="4" type="ORF">BJY28_001271</name>
</gene>
<feature type="transmembrane region" description="Helical" evidence="2">
    <location>
        <begin position="698"/>
        <end position="717"/>
    </location>
</feature>
<evidence type="ECO:0008006" key="6">
    <source>
        <dbReference type="Google" id="ProtNLM"/>
    </source>
</evidence>
<feature type="signal peptide" evidence="3">
    <location>
        <begin position="1"/>
        <end position="30"/>
    </location>
</feature>